<dbReference type="FunFam" id="2.160.20.10:FF:000036">
    <property type="entry name" value="Pectate lyase A"/>
    <property type="match status" value="1"/>
</dbReference>
<evidence type="ECO:0000256" key="6">
    <source>
        <dbReference type="ARBA" id="ARBA00022525"/>
    </source>
</evidence>
<gene>
    <name evidence="13" type="ORF">PDIGIT_LOCUS3989</name>
</gene>
<dbReference type="SMART" id="SM00656">
    <property type="entry name" value="Amb_all"/>
    <property type="match status" value="1"/>
</dbReference>
<keyword evidence="7" id="KW-0479">Metal-binding</keyword>
<name>A0A9W4U9R1_9PLEO</name>
<dbReference type="OrthoDB" id="1637350at2759"/>
<dbReference type="GO" id="GO:0000272">
    <property type="term" value="P:polysaccharide catabolic process"/>
    <property type="evidence" value="ECO:0007669"/>
    <property type="project" value="UniProtKB-KW"/>
</dbReference>
<feature type="domain" description="Pectate lyase" evidence="12">
    <location>
        <begin position="167"/>
        <end position="378"/>
    </location>
</feature>
<evidence type="ECO:0000256" key="5">
    <source>
        <dbReference type="ARBA" id="ARBA00012272"/>
    </source>
</evidence>
<evidence type="ECO:0000256" key="2">
    <source>
        <dbReference type="ARBA" id="ARBA00001913"/>
    </source>
</evidence>
<dbReference type="PANTHER" id="PTHR31683:SF18">
    <property type="entry name" value="PECTATE LYASE 21-RELATED"/>
    <property type="match status" value="1"/>
</dbReference>
<proteinExistence type="inferred from homology"/>
<evidence type="ECO:0000259" key="12">
    <source>
        <dbReference type="SMART" id="SM00656"/>
    </source>
</evidence>
<keyword evidence="6 11" id="KW-0964">Secreted</keyword>
<comment type="similarity">
    <text evidence="4 11">Belongs to the polysaccharide lyase 1 family.</text>
</comment>
<reference evidence="13" key="1">
    <citation type="submission" date="2023-01" db="EMBL/GenBank/DDBJ databases">
        <authorList>
            <person name="Van Ghelder C."/>
            <person name="Rancurel C."/>
        </authorList>
    </citation>
    <scope>NUCLEOTIDE SEQUENCE</scope>
    <source>
        <strain evidence="13">CNCM I-4278</strain>
    </source>
</reference>
<dbReference type="Pfam" id="PF00544">
    <property type="entry name" value="Pectate_lyase_4"/>
    <property type="match status" value="1"/>
</dbReference>
<dbReference type="PANTHER" id="PTHR31683">
    <property type="entry name" value="PECTATE LYASE 18-RELATED"/>
    <property type="match status" value="1"/>
</dbReference>
<dbReference type="GO" id="GO:0046872">
    <property type="term" value="F:metal ion binding"/>
    <property type="evidence" value="ECO:0007669"/>
    <property type="project" value="UniProtKB-KW"/>
</dbReference>
<keyword evidence="11" id="KW-0624">Polysaccharide degradation</keyword>
<dbReference type="GO" id="GO:0005576">
    <property type="term" value="C:extracellular region"/>
    <property type="evidence" value="ECO:0007669"/>
    <property type="project" value="UniProtKB-SubCell"/>
</dbReference>
<dbReference type="InterPro" id="IPR045032">
    <property type="entry name" value="PEL"/>
</dbReference>
<dbReference type="Proteomes" id="UP001152607">
    <property type="component" value="Unassembled WGS sequence"/>
</dbReference>
<evidence type="ECO:0000256" key="8">
    <source>
        <dbReference type="ARBA" id="ARBA00022729"/>
    </source>
</evidence>
<dbReference type="InterPro" id="IPR012334">
    <property type="entry name" value="Pectin_lyas_fold"/>
</dbReference>
<evidence type="ECO:0000256" key="1">
    <source>
        <dbReference type="ARBA" id="ARBA00000695"/>
    </source>
</evidence>
<dbReference type="InterPro" id="IPR002022">
    <property type="entry name" value="Pec_lyase"/>
</dbReference>
<keyword evidence="10 11" id="KW-0456">Lyase</keyword>
<evidence type="ECO:0000313" key="14">
    <source>
        <dbReference type="Proteomes" id="UP001152607"/>
    </source>
</evidence>
<keyword evidence="8" id="KW-0732">Signal</keyword>
<evidence type="ECO:0000256" key="11">
    <source>
        <dbReference type="RuleBase" id="RU361173"/>
    </source>
</evidence>
<comment type="caution">
    <text evidence="13">The sequence shown here is derived from an EMBL/GenBank/DDBJ whole genome shotgun (WGS) entry which is preliminary data.</text>
</comment>
<comment type="subcellular location">
    <subcellularLocation>
        <location evidence="3 11">Secreted</location>
    </subcellularLocation>
</comment>
<evidence type="ECO:0000256" key="4">
    <source>
        <dbReference type="ARBA" id="ARBA00010980"/>
    </source>
</evidence>
<accession>A0A9W4U9R1</accession>
<evidence type="ECO:0000256" key="9">
    <source>
        <dbReference type="ARBA" id="ARBA00022837"/>
    </source>
</evidence>
<dbReference type="InterPro" id="IPR011050">
    <property type="entry name" value="Pectin_lyase_fold/virulence"/>
</dbReference>
<evidence type="ECO:0000256" key="3">
    <source>
        <dbReference type="ARBA" id="ARBA00004613"/>
    </source>
</evidence>
<keyword evidence="9" id="KW-0106">Calcium</keyword>
<dbReference type="GO" id="GO:0030570">
    <property type="term" value="F:pectate lyase activity"/>
    <property type="evidence" value="ECO:0007669"/>
    <property type="project" value="UniProtKB-EC"/>
</dbReference>
<comment type="catalytic activity">
    <reaction evidence="1">
        <text>Eliminative cleavage of (1-&gt;4)-alpha-D-galacturonan to give oligosaccharides with 4-deoxy-alpha-D-galact-4-enuronosyl groups at their non-reducing ends.</text>
        <dbReference type="EC" id="4.2.2.2"/>
    </reaction>
</comment>
<keyword evidence="14" id="KW-1185">Reference proteome</keyword>
<dbReference type="EC" id="4.2.2.2" evidence="5"/>
<organism evidence="13 14">
    <name type="scientific">Periconia digitata</name>
    <dbReference type="NCBI Taxonomy" id="1303443"/>
    <lineage>
        <taxon>Eukaryota</taxon>
        <taxon>Fungi</taxon>
        <taxon>Dikarya</taxon>
        <taxon>Ascomycota</taxon>
        <taxon>Pezizomycotina</taxon>
        <taxon>Dothideomycetes</taxon>
        <taxon>Pleosporomycetidae</taxon>
        <taxon>Pleosporales</taxon>
        <taxon>Massarineae</taxon>
        <taxon>Periconiaceae</taxon>
        <taxon>Periconia</taxon>
    </lineage>
</organism>
<dbReference type="EMBL" id="CAOQHR010000002">
    <property type="protein sequence ID" value="CAI6328510.1"/>
    <property type="molecule type" value="Genomic_DNA"/>
</dbReference>
<evidence type="ECO:0000313" key="13">
    <source>
        <dbReference type="EMBL" id="CAI6328510.1"/>
    </source>
</evidence>
<dbReference type="Gene3D" id="2.160.20.10">
    <property type="entry name" value="Single-stranded right-handed beta-helix, Pectin lyase-like"/>
    <property type="match status" value="1"/>
</dbReference>
<sequence>MVVECLPTFVHTQVAGFSRNLTPNSHAYVSRQMQSIIGSTAIYIVVAPSQYRKDAHYLFSSQSDRMAISPMLNPRTTNSLHICNPISWYLLWHQLYRFTLSIQEVFVLLDTMRLTSLLPIALAALAIAAPTATTDEVKRNNIVKRASYSDVPTTGYATQNGGTTGGRGGTTTTVSSFAQFTAAVKGDSAKIVVVSGPITSTGNVKIGSNTSIIGKDSSAVLTGFTLTVKDVKNVIIRNIAVKKVIGGDAIAVQVAQNVWIDHVDLSADMDHDKDYYDGLLDLTHAADFITVSYTYFHDHWKGSLIGHSDNNAAEDTGKLRVTYYNNYWKNVNSRGPSLRFGTGHIFNSVYDNVGDGINTRQGAQVLVENNVFSGVKKPLYSTDSGYAVARGNDFGGASNTALAGNLNSVPYGGYTLLAASAVRGAVVGQAGTTLKF</sequence>
<dbReference type="AlphaFoldDB" id="A0A9W4U9R1"/>
<evidence type="ECO:0000256" key="7">
    <source>
        <dbReference type="ARBA" id="ARBA00022723"/>
    </source>
</evidence>
<dbReference type="SUPFAM" id="SSF51126">
    <property type="entry name" value="Pectin lyase-like"/>
    <property type="match status" value="1"/>
</dbReference>
<evidence type="ECO:0000256" key="10">
    <source>
        <dbReference type="ARBA" id="ARBA00023239"/>
    </source>
</evidence>
<keyword evidence="11" id="KW-0119">Carbohydrate metabolism</keyword>
<comment type="cofactor">
    <cofactor evidence="2">
        <name>Ca(2+)</name>
        <dbReference type="ChEBI" id="CHEBI:29108"/>
    </cofactor>
</comment>
<protein>
    <recommendedName>
        <fullName evidence="5">pectate lyase</fullName>
        <ecNumber evidence="5">4.2.2.2</ecNumber>
    </recommendedName>
</protein>